<keyword evidence="2" id="KW-1185">Reference proteome</keyword>
<sequence>MQSRLRHVLNQWFAGGLLFLSILVPRVLGDVQFTIPQPGQSYAATAPLAITWQDNGNAPTFADLSTATLKLCGNTDPTNFNCFSFLFQAASLSGFGGTYTANFPITLGANGQYFLQMTSILTAGGYVINYSDRFNLTGMTGTTEYVYVANTAGPARYYAPSAPSASNAFTVSYQDQAGWPTKYAPMQTQPGTTVTASTASRQYPTSAISAIFTTNTLQPYAVTTTTNPWNYPWTSVINDVSPQPDPSANGGSYPAKKKQKKKRWDD</sequence>
<protein>
    <submittedName>
        <fullName evidence="1">Cell wall synthesis protein KRE9/KNH1-domain-containing protein</fullName>
    </submittedName>
</protein>
<proteinExistence type="predicted"/>
<gene>
    <name evidence="1" type="ORF">V1525DRAFT_393683</name>
</gene>
<dbReference type="EMBL" id="MU971336">
    <property type="protein sequence ID" value="KAK9241094.1"/>
    <property type="molecule type" value="Genomic_DNA"/>
</dbReference>
<evidence type="ECO:0000313" key="2">
    <source>
        <dbReference type="Proteomes" id="UP001433508"/>
    </source>
</evidence>
<accession>A0ACC3TCD9</accession>
<reference evidence="2" key="1">
    <citation type="journal article" date="2024" name="Front. Bioeng. Biotechnol.">
        <title>Genome-scale model development and genomic sequencing of the oleaginous clade Lipomyces.</title>
        <authorList>
            <person name="Czajka J.J."/>
            <person name="Han Y."/>
            <person name="Kim J."/>
            <person name="Mondo S.J."/>
            <person name="Hofstad B.A."/>
            <person name="Robles A."/>
            <person name="Haridas S."/>
            <person name="Riley R."/>
            <person name="LaButti K."/>
            <person name="Pangilinan J."/>
            <person name="Andreopoulos W."/>
            <person name="Lipzen A."/>
            <person name="Yan J."/>
            <person name="Wang M."/>
            <person name="Ng V."/>
            <person name="Grigoriev I.V."/>
            <person name="Spatafora J.W."/>
            <person name="Magnuson J.K."/>
            <person name="Baker S.E."/>
            <person name="Pomraning K.R."/>
        </authorList>
    </citation>
    <scope>NUCLEOTIDE SEQUENCE [LARGE SCALE GENOMIC DNA]</scope>
    <source>
        <strain evidence="2">CBS 7786</strain>
    </source>
</reference>
<evidence type="ECO:0000313" key="1">
    <source>
        <dbReference type="EMBL" id="KAK9241094.1"/>
    </source>
</evidence>
<dbReference type="Proteomes" id="UP001433508">
    <property type="component" value="Unassembled WGS sequence"/>
</dbReference>
<comment type="caution">
    <text evidence="1">The sequence shown here is derived from an EMBL/GenBank/DDBJ whole genome shotgun (WGS) entry which is preliminary data.</text>
</comment>
<organism evidence="1 2">
    <name type="scientific">Lipomyces kononenkoae</name>
    <name type="common">Yeast</name>
    <dbReference type="NCBI Taxonomy" id="34357"/>
    <lineage>
        <taxon>Eukaryota</taxon>
        <taxon>Fungi</taxon>
        <taxon>Dikarya</taxon>
        <taxon>Ascomycota</taxon>
        <taxon>Saccharomycotina</taxon>
        <taxon>Lipomycetes</taxon>
        <taxon>Lipomycetales</taxon>
        <taxon>Lipomycetaceae</taxon>
        <taxon>Lipomyces</taxon>
    </lineage>
</organism>
<name>A0ACC3TCD9_LIPKO</name>